<organism evidence="2 3">
    <name type="scientific">Polymorphospora rubra</name>
    <dbReference type="NCBI Taxonomy" id="338584"/>
    <lineage>
        <taxon>Bacteria</taxon>
        <taxon>Bacillati</taxon>
        <taxon>Actinomycetota</taxon>
        <taxon>Actinomycetes</taxon>
        <taxon>Micromonosporales</taxon>
        <taxon>Micromonosporaceae</taxon>
        <taxon>Polymorphospora</taxon>
    </lineage>
</organism>
<dbReference type="AlphaFoldDB" id="A0A810MVR5"/>
<keyword evidence="3" id="KW-1185">Reference proteome</keyword>
<dbReference type="EMBL" id="AP023359">
    <property type="protein sequence ID" value="BCJ65112.1"/>
    <property type="molecule type" value="Genomic_DNA"/>
</dbReference>
<evidence type="ECO:0000313" key="2">
    <source>
        <dbReference type="EMBL" id="BCJ65112.1"/>
    </source>
</evidence>
<protein>
    <submittedName>
        <fullName evidence="2">Uncharacterized protein</fullName>
    </submittedName>
</protein>
<dbReference type="Proteomes" id="UP000680866">
    <property type="component" value="Chromosome"/>
</dbReference>
<proteinExistence type="predicted"/>
<reference evidence="2" key="1">
    <citation type="submission" date="2020-08" db="EMBL/GenBank/DDBJ databases">
        <title>Whole genome shotgun sequence of Polymorphospora rubra NBRC 101157.</title>
        <authorList>
            <person name="Komaki H."/>
            <person name="Tamura T."/>
        </authorList>
    </citation>
    <scope>NUCLEOTIDE SEQUENCE</scope>
    <source>
        <strain evidence="2">NBRC 101157</strain>
    </source>
</reference>
<feature type="region of interest" description="Disordered" evidence="1">
    <location>
        <begin position="43"/>
        <end position="75"/>
    </location>
</feature>
<evidence type="ECO:0000313" key="3">
    <source>
        <dbReference type="Proteomes" id="UP000680866"/>
    </source>
</evidence>
<evidence type="ECO:0000256" key="1">
    <source>
        <dbReference type="SAM" id="MobiDB-lite"/>
    </source>
</evidence>
<name>A0A810MVR5_9ACTN</name>
<accession>A0A810MVR5</accession>
<feature type="compositionally biased region" description="Basic and acidic residues" evidence="1">
    <location>
        <begin position="48"/>
        <end position="67"/>
    </location>
</feature>
<dbReference type="RefSeq" id="WP_212824372.1">
    <property type="nucleotide sequence ID" value="NZ_AP023359.1"/>
</dbReference>
<dbReference type="KEGG" id="pry:Prubr_21330"/>
<sequence>MSRTDKDLPRRLRGERRRWYDSPPAWFINHSWSARDRLAARIAGQTARAEHRAGHEPEVEPPTDQHRQGAIWDWS</sequence>
<gene>
    <name evidence="2" type="ORF">Prubr_21330</name>
</gene>